<evidence type="ECO:0000256" key="4">
    <source>
        <dbReference type="ARBA" id="ARBA00022729"/>
    </source>
</evidence>
<feature type="chain" id="PRO_5042875809" description="lytic cellulose monooxygenase (C4-dehydrogenating)" evidence="12">
    <location>
        <begin position="20"/>
        <end position="222"/>
    </location>
</feature>
<comment type="cofactor">
    <cofactor evidence="1">
        <name>Cu(2+)</name>
        <dbReference type="ChEBI" id="CHEBI:29036"/>
    </cofactor>
</comment>
<evidence type="ECO:0000256" key="11">
    <source>
        <dbReference type="ARBA" id="ARBA00047174"/>
    </source>
</evidence>
<keyword evidence="7" id="KW-0119">Carbohydrate metabolism</keyword>
<evidence type="ECO:0000256" key="9">
    <source>
        <dbReference type="ARBA" id="ARBA00044502"/>
    </source>
</evidence>
<evidence type="ECO:0000313" key="15">
    <source>
        <dbReference type="Proteomes" id="UP001320420"/>
    </source>
</evidence>
<keyword evidence="8" id="KW-0624">Polysaccharide degradation</keyword>
<proteinExistence type="inferred from homology"/>
<comment type="subcellular location">
    <subcellularLocation>
        <location evidence="2">Secreted</location>
    </subcellularLocation>
</comment>
<keyword evidence="6" id="KW-1015">Disulfide bond</keyword>
<dbReference type="EC" id="1.14.99.56" evidence="11"/>
<protein>
    <recommendedName>
        <fullName evidence="11">lytic cellulose monooxygenase (C4-dehydrogenating)</fullName>
        <ecNumber evidence="11">1.14.99.56</ecNumber>
    </recommendedName>
</protein>
<evidence type="ECO:0000256" key="8">
    <source>
        <dbReference type="ARBA" id="ARBA00023326"/>
    </source>
</evidence>
<feature type="signal peptide" evidence="12">
    <location>
        <begin position="1"/>
        <end position="19"/>
    </location>
</feature>
<comment type="catalytic activity">
    <reaction evidence="10">
        <text>[(1-&gt;4)-beta-D-glucosyl]n+m + reduced acceptor + O2 = 4-dehydro-beta-D-glucosyl-[(1-&gt;4)-beta-D-glucosyl]n-1 + [(1-&gt;4)-beta-D-glucosyl]m + acceptor + H2O.</text>
        <dbReference type="EC" id="1.14.99.56"/>
    </reaction>
</comment>
<evidence type="ECO:0000256" key="10">
    <source>
        <dbReference type="ARBA" id="ARBA00045077"/>
    </source>
</evidence>
<evidence type="ECO:0000256" key="2">
    <source>
        <dbReference type="ARBA" id="ARBA00004613"/>
    </source>
</evidence>
<keyword evidence="5" id="KW-0136">Cellulose degradation</keyword>
<evidence type="ECO:0000256" key="7">
    <source>
        <dbReference type="ARBA" id="ARBA00023277"/>
    </source>
</evidence>
<dbReference type="CDD" id="cd21175">
    <property type="entry name" value="LPMO_AA9"/>
    <property type="match status" value="1"/>
</dbReference>
<keyword evidence="15" id="KW-1185">Reference proteome</keyword>
<keyword evidence="4 12" id="KW-0732">Signal</keyword>
<feature type="domain" description="Auxiliary Activity family 9 catalytic" evidence="13">
    <location>
        <begin position="20"/>
        <end position="210"/>
    </location>
</feature>
<dbReference type="GO" id="GO:0005576">
    <property type="term" value="C:extracellular region"/>
    <property type="evidence" value="ECO:0007669"/>
    <property type="project" value="UniProtKB-SubCell"/>
</dbReference>
<dbReference type="Pfam" id="PF03443">
    <property type="entry name" value="AA9"/>
    <property type="match status" value="1"/>
</dbReference>
<dbReference type="Proteomes" id="UP001320420">
    <property type="component" value="Unassembled WGS sequence"/>
</dbReference>
<comment type="caution">
    <text evidence="14">The sequence shown here is derived from an EMBL/GenBank/DDBJ whole genome shotgun (WGS) entry which is preliminary data.</text>
</comment>
<dbReference type="InterPro" id="IPR005103">
    <property type="entry name" value="AA9_LPMO"/>
</dbReference>
<dbReference type="InterPro" id="IPR049892">
    <property type="entry name" value="AA9"/>
</dbReference>
<evidence type="ECO:0000259" key="13">
    <source>
        <dbReference type="Pfam" id="PF03443"/>
    </source>
</evidence>
<reference evidence="14 15" key="1">
    <citation type="submission" date="2024-02" db="EMBL/GenBank/DDBJ databases">
        <title>De novo assembly and annotation of 12 fungi associated with fruit tree decline syndrome in Ontario, Canada.</title>
        <authorList>
            <person name="Sulman M."/>
            <person name="Ellouze W."/>
            <person name="Ilyukhin E."/>
        </authorList>
    </citation>
    <scope>NUCLEOTIDE SEQUENCE [LARGE SCALE GENOMIC DNA]</scope>
    <source>
        <strain evidence="14 15">M11/M66-122</strain>
    </source>
</reference>
<dbReference type="GO" id="GO:0030245">
    <property type="term" value="P:cellulose catabolic process"/>
    <property type="evidence" value="ECO:0007669"/>
    <property type="project" value="UniProtKB-KW"/>
</dbReference>
<organism evidence="14 15">
    <name type="scientific">Diatrype stigma</name>
    <dbReference type="NCBI Taxonomy" id="117547"/>
    <lineage>
        <taxon>Eukaryota</taxon>
        <taxon>Fungi</taxon>
        <taxon>Dikarya</taxon>
        <taxon>Ascomycota</taxon>
        <taxon>Pezizomycotina</taxon>
        <taxon>Sordariomycetes</taxon>
        <taxon>Xylariomycetidae</taxon>
        <taxon>Xylariales</taxon>
        <taxon>Diatrypaceae</taxon>
        <taxon>Diatrype</taxon>
    </lineage>
</organism>
<dbReference type="AlphaFoldDB" id="A0AAN9U8L4"/>
<name>A0AAN9U8L4_9PEZI</name>
<accession>A0AAN9U8L4</accession>
<evidence type="ECO:0000256" key="12">
    <source>
        <dbReference type="SAM" id="SignalP"/>
    </source>
</evidence>
<dbReference type="EMBL" id="JAKJXP020000169">
    <property type="protein sequence ID" value="KAK7740595.1"/>
    <property type="molecule type" value="Genomic_DNA"/>
</dbReference>
<dbReference type="PANTHER" id="PTHR33353">
    <property type="entry name" value="PUTATIVE (AFU_ORTHOLOGUE AFUA_1G12560)-RELATED"/>
    <property type="match status" value="1"/>
</dbReference>
<evidence type="ECO:0000313" key="14">
    <source>
        <dbReference type="EMBL" id="KAK7740595.1"/>
    </source>
</evidence>
<evidence type="ECO:0000256" key="5">
    <source>
        <dbReference type="ARBA" id="ARBA00023001"/>
    </source>
</evidence>
<comment type="similarity">
    <text evidence="9">Belongs to the polysaccharide monooxygenase AA9 family.</text>
</comment>
<keyword evidence="3" id="KW-0964">Secreted</keyword>
<evidence type="ECO:0000256" key="6">
    <source>
        <dbReference type="ARBA" id="ARBA00023157"/>
    </source>
</evidence>
<dbReference type="PANTHER" id="PTHR33353:SF11">
    <property type="entry name" value="GLYCOSYLHYDROLASE FAMILY 61-7 PROTEIN"/>
    <property type="match status" value="1"/>
</dbReference>
<evidence type="ECO:0000256" key="1">
    <source>
        <dbReference type="ARBA" id="ARBA00001973"/>
    </source>
</evidence>
<evidence type="ECO:0000256" key="3">
    <source>
        <dbReference type="ARBA" id="ARBA00022525"/>
    </source>
</evidence>
<dbReference type="Gene3D" id="2.70.50.70">
    <property type="match status" value="1"/>
</dbReference>
<sequence>MKNLAGLVAAALAATPASAHYIFQQLAVDDTEFAVWEHIREHTNGNSPVTDLASEDLRCNVGAAATETVAMAAGDAFSFTLDTAVYHQGPISMYLSKAPGSVADYDGSGDWFKFQDFGPTFDGGSATWPMELTYSAQIPTCIEDGEYLLRVQSLAIHNPWPSGIPQFYISCAQISVTGGSGTAKPQTALIPGAFKDTDPGYTVNIYTDFTNYTVPGPEPLTC</sequence>
<gene>
    <name evidence="14" type="ORF">SLS62_011095</name>
</gene>